<dbReference type="GO" id="GO:0005886">
    <property type="term" value="C:plasma membrane"/>
    <property type="evidence" value="ECO:0007669"/>
    <property type="project" value="UniProtKB-SubCell"/>
</dbReference>
<gene>
    <name evidence="12" type="primary">htpX</name>
    <name evidence="14" type="ORF">COY87_03875</name>
</gene>
<feature type="domain" description="Peptidase M48" evidence="13">
    <location>
        <begin position="85"/>
        <end position="299"/>
    </location>
</feature>
<keyword evidence="8 12" id="KW-0862">Zinc</keyword>
<organism evidence="14 15">
    <name type="scientific">Candidatus Roizmanbacteria bacterium CG_4_10_14_0_8_um_filter_33_9</name>
    <dbReference type="NCBI Taxonomy" id="1974826"/>
    <lineage>
        <taxon>Bacteria</taxon>
        <taxon>Candidatus Roizmaniibacteriota</taxon>
    </lineage>
</organism>
<keyword evidence="11 12" id="KW-0472">Membrane</keyword>
<evidence type="ECO:0000256" key="5">
    <source>
        <dbReference type="ARBA" id="ARBA00022692"/>
    </source>
</evidence>
<accession>A0A2M7QIV7</accession>
<comment type="similarity">
    <text evidence="2 12">Belongs to the peptidase M48B family.</text>
</comment>
<feature type="binding site" evidence="12">
    <location>
        <position position="143"/>
    </location>
    <ligand>
        <name>Zn(2+)</name>
        <dbReference type="ChEBI" id="CHEBI:29105"/>
        <note>catalytic</note>
    </ligand>
</feature>
<dbReference type="CDD" id="cd07340">
    <property type="entry name" value="M48B_Htpx_like"/>
    <property type="match status" value="1"/>
</dbReference>
<dbReference type="HAMAP" id="MF_00188">
    <property type="entry name" value="Pept_M48_protease_HtpX"/>
    <property type="match status" value="1"/>
</dbReference>
<keyword evidence="3 12" id="KW-1003">Cell membrane</keyword>
<evidence type="ECO:0000256" key="3">
    <source>
        <dbReference type="ARBA" id="ARBA00022475"/>
    </source>
</evidence>
<evidence type="ECO:0000313" key="15">
    <source>
        <dbReference type="Proteomes" id="UP000229401"/>
    </source>
</evidence>
<keyword evidence="4 12" id="KW-0645">Protease</keyword>
<dbReference type="GO" id="GO:0006508">
    <property type="term" value="P:proteolysis"/>
    <property type="evidence" value="ECO:0007669"/>
    <property type="project" value="UniProtKB-KW"/>
</dbReference>
<dbReference type="Gene3D" id="3.30.2010.10">
    <property type="entry name" value="Metalloproteases ('zincins'), catalytic domain"/>
    <property type="match status" value="1"/>
</dbReference>
<evidence type="ECO:0000256" key="12">
    <source>
        <dbReference type="HAMAP-Rule" id="MF_00188"/>
    </source>
</evidence>
<name>A0A2M7QIV7_9BACT</name>
<evidence type="ECO:0000259" key="13">
    <source>
        <dbReference type="Pfam" id="PF01435"/>
    </source>
</evidence>
<feature type="binding site" evidence="12">
    <location>
        <position position="223"/>
    </location>
    <ligand>
        <name>Zn(2+)</name>
        <dbReference type="ChEBI" id="CHEBI:29105"/>
        <note>catalytic</note>
    </ligand>
</feature>
<dbReference type="InterPro" id="IPR022919">
    <property type="entry name" value="Pept_M48_protease_HtpX"/>
</dbReference>
<evidence type="ECO:0000256" key="1">
    <source>
        <dbReference type="ARBA" id="ARBA00004651"/>
    </source>
</evidence>
<dbReference type="PANTHER" id="PTHR43221:SF1">
    <property type="entry name" value="PROTEASE HTPX"/>
    <property type="match status" value="1"/>
</dbReference>
<feature type="transmembrane region" description="Helical" evidence="12">
    <location>
        <begin position="153"/>
        <end position="174"/>
    </location>
</feature>
<proteinExistence type="inferred from homology"/>
<evidence type="ECO:0000256" key="9">
    <source>
        <dbReference type="ARBA" id="ARBA00022989"/>
    </source>
</evidence>
<keyword evidence="10 12" id="KW-0482">Metalloprotease</keyword>
<evidence type="ECO:0000313" key="14">
    <source>
        <dbReference type="EMBL" id="PIY71881.1"/>
    </source>
</evidence>
<sequence>MTLYSQISSNRRKTYLIFVLFIFIISGFFYIVGIANQSSSQFLVYGLIFSIFSTVGSYFFSDKIVLLSVKAIPADRKTYFDFYTVTENLCIASGLPMPKLYVIQDSALNAFATGRDPKHAVVCATTGLLTTLERSEVEGVIDHELSHVKNYDILLASIVAVLVGTIALASDMIMRNFWWGGRGNNNEDRKGNNPIIFIILIASLIITPIVATLIQLAISRKREFLSDADGALISRNPSGLANALEKISLYSKPLSTATTSTAHLFISNPFKSNKGKISWLQNLFSTHPPIEERMRILRSM</sequence>
<evidence type="ECO:0000256" key="6">
    <source>
        <dbReference type="ARBA" id="ARBA00022723"/>
    </source>
</evidence>
<dbReference type="AlphaFoldDB" id="A0A2M7QIV7"/>
<comment type="cofactor">
    <cofactor evidence="12">
        <name>Zn(2+)</name>
        <dbReference type="ChEBI" id="CHEBI:29105"/>
    </cofactor>
    <text evidence="12">Binds 1 zinc ion per subunit.</text>
</comment>
<comment type="caution">
    <text evidence="14">The sequence shown here is derived from an EMBL/GenBank/DDBJ whole genome shotgun (WGS) entry which is preliminary data.</text>
</comment>
<keyword evidence="9 12" id="KW-1133">Transmembrane helix</keyword>
<evidence type="ECO:0000256" key="7">
    <source>
        <dbReference type="ARBA" id="ARBA00022801"/>
    </source>
</evidence>
<evidence type="ECO:0000256" key="4">
    <source>
        <dbReference type="ARBA" id="ARBA00022670"/>
    </source>
</evidence>
<evidence type="ECO:0000256" key="2">
    <source>
        <dbReference type="ARBA" id="ARBA00009779"/>
    </source>
</evidence>
<feature type="transmembrane region" description="Helical" evidence="12">
    <location>
        <begin position="194"/>
        <end position="218"/>
    </location>
</feature>
<dbReference type="Pfam" id="PF01435">
    <property type="entry name" value="Peptidase_M48"/>
    <property type="match status" value="1"/>
</dbReference>
<protein>
    <recommendedName>
        <fullName evidence="12">Protease HtpX homolog</fullName>
        <ecNumber evidence="12">3.4.24.-</ecNumber>
    </recommendedName>
</protein>
<dbReference type="EMBL" id="PFLI01000129">
    <property type="protein sequence ID" value="PIY71881.1"/>
    <property type="molecule type" value="Genomic_DNA"/>
</dbReference>
<dbReference type="PANTHER" id="PTHR43221">
    <property type="entry name" value="PROTEASE HTPX"/>
    <property type="match status" value="1"/>
</dbReference>
<comment type="subcellular location">
    <subcellularLocation>
        <location evidence="1 12">Cell membrane</location>
        <topology evidence="1 12">Multi-pass membrane protein</topology>
    </subcellularLocation>
</comment>
<evidence type="ECO:0000256" key="8">
    <source>
        <dbReference type="ARBA" id="ARBA00022833"/>
    </source>
</evidence>
<keyword evidence="6 12" id="KW-0479">Metal-binding</keyword>
<dbReference type="GO" id="GO:0004222">
    <property type="term" value="F:metalloendopeptidase activity"/>
    <property type="evidence" value="ECO:0007669"/>
    <property type="project" value="UniProtKB-UniRule"/>
</dbReference>
<dbReference type="Proteomes" id="UP000229401">
    <property type="component" value="Unassembled WGS sequence"/>
</dbReference>
<dbReference type="EC" id="3.4.24.-" evidence="12"/>
<dbReference type="GO" id="GO:0008270">
    <property type="term" value="F:zinc ion binding"/>
    <property type="evidence" value="ECO:0007669"/>
    <property type="project" value="UniProtKB-UniRule"/>
</dbReference>
<evidence type="ECO:0000256" key="11">
    <source>
        <dbReference type="ARBA" id="ARBA00023136"/>
    </source>
</evidence>
<feature type="transmembrane region" description="Helical" evidence="12">
    <location>
        <begin position="15"/>
        <end position="36"/>
    </location>
</feature>
<evidence type="ECO:0000256" key="10">
    <source>
        <dbReference type="ARBA" id="ARBA00023049"/>
    </source>
</evidence>
<reference evidence="15" key="1">
    <citation type="submission" date="2017-09" db="EMBL/GenBank/DDBJ databases">
        <title>Depth-based differentiation of microbial function through sediment-hosted aquifers and enrichment of novel symbionts in the deep terrestrial subsurface.</title>
        <authorList>
            <person name="Probst A.J."/>
            <person name="Ladd B."/>
            <person name="Jarett J.K."/>
            <person name="Geller-Mcgrath D.E."/>
            <person name="Sieber C.M.K."/>
            <person name="Emerson J.B."/>
            <person name="Anantharaman K."/>
            <person name="Thomas B.C."/>
            <person name="Malmstrom R."/>
            <person name="Stieglmeier M."/>
            <person name="Klingl A."/>
            <person name="Woyke T."/>
            <person name="Ryan C.M."/>
            <person name="Banfield J.F."/>
        </authorList>
    </citation>
    <scope>NUCLEOTIDE SEQUENCE [LARGE SCALE GENOMIC DNA]</scope>
</reference>
<feature type="active site" evidence="12">
    <location>
        <position position="144"/>
    </location>
</feature>
<dbReference type="InterPro" id="IPR001915">
    <property type="entry name" value="Peptidase_M48"/>
</dbReference>
<feature type="transmembrane region" description="Helical" evidence="12">
    <location>
        <begin position="42"/>
        <end position="60"/>
    </location>
</feature>
<keyword evidence="7 12" id="KW-0378">Hydrolase</keyword>
<keyword evidence="5 12" id="KW-0812">Transmembrane</keyword>
<feature type="binding site" evidence="12">
    <location>
        <position position="147"/>
    </location>
    <ligand>
        <name>Zn(2+)</name>
        <dbReference type="ChEBI" id="CHEBI:29105"/>
        <note>catalytic</note>
    </ligand>
</feature>
<dbReference type="InterPro" id="IPR050083">
    <property type="entry name" value="HtpX_protease"/>
</dbReference>